<dbReference type="EC" id="4.1.99.12" evidence="18"/>
<dbReference type="EMBL" id="CP046123">
    <property type="protein sequence ID" value="QGN31039.1"/>
    <property type="molecule type" value="Genomic_DNA"/>
</dbReference>
<dbReference type="GO" id="GO:0008270">
    <property type="term" value="F:zinc ion binding"/>
    <property type="evidence" value="ECO:0007669"/>
    <property type="project" value="UniProtKB-UniRule"/>
</dbReference>
<keyword evidence="9 17" id="KW-0547">Nucleotide-binding</keyword>
<dbReference type="RefSeq" id="WP_080647004.1">
    <property type="nucleotide sequence ID" value="NZ_CP046123.1"/>
</dbReference>
<dbReference type="Gene3D" id="3.40.50.10990">
    <property type="entry name" value="GTP cyclohydrolase II"/>
    <property type="match status" value="1"/>
</dbReference>
<dbReference type="AlphaFoldDB" id="A0ABD6Z3F7"/>
<dbReference type="NCBIfam" id="TIGR00505">
    <property type="entry name" value="ribA"/>
    <property type="match status" value="1"/>
</dbReference>
<dbReference type="SUPFAM" id="SSF55821">
    <property type="entry name" value="YrdC/RibB"/>
    <property type="match status" value="1"/>
</dbReference>
<feature type="site" description="Essential for catalytic activity" evidence="18">
    <location>
        <position position="173"/>
    </location>
</feature>
<dbReference type="Pfam" id="PF00925">
    <property type="entry name" value="GTP_cyclohydro2"/>
    <property type="match status" value="1"/>
</dbReference>
<dbReference type="HAMAP" id="MF_00180">
    <property type="entry name" value="RibB"/>
    <property type="match status" value="1"/>
</dbReference>
<feature type="binding site" evidence="17">
    <location>
        <begin position="256"/>
        <end position="260"/>
    </location>
    <ligand>
        <name>GTP</name>
        <dbReference type="ChEBI" id="CHEBI:37565"/>
    </ligand>
</feature>
<keyword evidence="7 18" id="KW-0686">Riboflavin biosynthesis</keyword>
<feature type="site" description="Essential for catalytic activity" evidence="18">
    <location>
        <position position="135"/>
    </location>
</feature>
<dbReference type="Gene3D" id="3.90.870.10">
    <property type="entry name" value="DHBP synthase"/>
    <property type="match status" value="1"/>
</dbReference>
<dbReference type="GO" id="GO:0008686">
    <property type="term" value="F:3,4-dihydroxy-2-butanone-4-phosphate synthase activity"/>
    <property type="evidence" value="ECO:0007669"/>
    <property type="project" value="UniProtKB-UniRule"/>
</dbReference>
<feature type="active site" description="Proton acceptor" evidence="17">
    <location>
        <position position="333"/>
    </location>
</feature>
<evidence type="ECO:0000256" key="15">
    <source>
        <dbReference type="ARBA" id="ARBA00023239"/>
    </source>
</evidence>
<comment type="function">
    <text evidence="3 18">Catalyzes the conversion of D-ribulose 5-phosphate to formate and 3,4-dihydroxy-2-butanone 4-phosphate.</text>
</comment>
<proteinExistence type="inferred from homology"/>
<keyword evidence="13 17" id="KW-0342">GTP-binding</keyword>
<evidence type="ECO:0000256" key="11">
    <source>
        <dbReference type="ARBA" id="ARBA00022833"/>
    </source>
</evidence>
<dbReference type="GO" id="GO:0000287">
    <property type="term" value="F:magnesium ion binding"/>
    <property type="evidence" value="ECO:0007669"/>
    <property type="project" value="UniProtKB-UniRule"/>
</dbReference>
<feature type="binding site" evidence="17">
    <location>
        <begin position="299"/>
        <end position="301"/>
    </location>
    <ligand>
        <name>GTP</name>
        <dbReference type="ChEBI" id="CHEBI:37565"/>
    </ligand>
</feature>
<dbReference type="FunFam" id="3.90.870.10:FF:000001">
    <property type="entry name" value="Riboflavin biosynthesis protein RibBA"/>
    <property type="match status" value="1"/>
</dbReference>
<feature type="binding site" evidence="17">
    <location>
        <position position="272"/>
    </location>
    <ligand>
        <name>Zn(2+)</name>
        <dbReference type="ChEBI" id="CHEBI:29105"/>
        <note>catalytic</note>
    </ligand>
</feature>
<evidence type="ECO:0000256" key="5">
    <source>
        <dbReference type="ARBA" id="ARBA00004904"/>
    </source>
</evidence>
<dbReference type="InterPro" id="IPR032677">
    <property type="entry name" value="GTP_cyclohydro_II"/>
</dbReference>
<organism evidence="20 21">
    <name type="scientific">Enterococcus casseliflavus</name>
    <name type="common">Enterococcus flavescens</name>
    <dbReference type="NCBI Taxonomy" id="37734"/>
    <lineage>
        <taxon>Bacteria</taxon>
        <taxon>Bacillati</taxon>
        <taxon>Bacillota</taxon>
        <taxon>Bacilli</taxon>
        <taxon>Lactobacillales</taxon>
        <taxon>Enterococcaceae</taxon>
        <taxon>Enterococcus</taxon>
    </lineage>
</organism>
<evidence type="ECO:0000313" key="20">
    <source>
        <dbReference type="EMBL" id="QGN31039.1"/>
    </source>
</evidence>
<comment type="similarity">
    <text evidence="18">Belongs to the DHBP synthase family.</text>
</comment>
<feature type="binding site" evidence="18">
    <location>
        <position position="38"/>
    </location>
    <ligand>
        <name>Mg(2+)</name>
        <dbReference type="ChEBI" id="CHEBI:18420"/>
        <label>1</label>
    </ligand>
</feature>
<dbReference type="GO" id="GO:0005525">
    <property type="term" value="F:GTP binding"/>
    <property type="evidence" value="ECO:0007669"/>
    <property type="project" value="UniProtKB-KW"/>
</dbReference>
<feature type="binding site" evidence="18">
    <location>
        <position position="38"/>
    </location>
    <ligand>
        <name>Mg(2+)</name>
        <dbReference type="ChEBI" id="CHEBI:18420"/>
        <label>2</label>
    </ligand>
</feature>
<dbReference type="NCBIfam" id="NF001591">
    <property type="entry name" value="PRK00393.1"/>
    <property type="match status" value="1"/>
</dbReference>
<dbReference type="FunFam" id="3.40.50.10990:FF:000002">
    <property type="entry name" value="GTP cyclohydrolase-2"/>
    <property type="match status" value="1"/>
</dbReference>
<protein>
    <recommendedName>
        <fullName evidence="17 18">Multifunctional fusion protein</fullName>
    </recommendedName>
    <domain>
        <recommendedName>
            <fullName evidence="17">GTP cyclohydrolase-2</fullName>
            <ecNumber evidence="17">3.5.4.25</ecNumber>
        </recommendedName>
        <alternativeName>
            <fullName evidence="17">GTP cyclohydrolase II</fullName>
        </alternativeName>
    </domain>
    <domain>
        <recommendedName>
            <fullName evidence="18">3,4-dihydroxy-2-butanone 4-phosphate synthase</fullName>
            <shortName evidence="18">DHBP synthase</shortName>
            <ecNumber evidence="18">4.1.99.12</ecNumber>
        </recommendedName>
    </domain>
</protein>
<feature type="binding site" evidence="17">
    <location>
        <position position="356"/>
    </location>
    <ligand>
        <name>GTP</name>
        <dbReference type="ChEBI" id="CHEBI:37565"/>
    </ligand>
</feature>
<evidence type="ECO:0000256" key="8">
    <source>
        <dbReference type="ARBA" id="ARBA00022723"/>
    </source>
</evidence>
<dbReference type="SUPFAM" id="SSF142695">
    <property type="entry name" value="RibA-like"/>
    <property type="match status" value="1"/>
</dbReference>
<dbReference type="Proteomes" id="UP000422837">
    <property type="component" value="Chromosome"/>
</dbReference>
<keyword evidence="15 18" id="KW-0456">Lyase</keyword>
<dbReference type="PANTHER" id="PTHR21327:SF18">
    <property type="entry name" value="3,4-DIHYDROXY-2-BUTANONE 4-PHOSPHATE SYNTHASE"/>
    <property type="match status" value="1"/>
</dbReference>
<comment type="cofactor">
    <cofactor evidence="2">
        <name>Mn(2+)</name>
        <dbReference type="ChEBI" id="CHEBI:29035"/>
    </cofactor>
</comment>
<keyword evidence="10 17" id="KW-0378">Hydrolase</keyword>
<evidence type="ECO:0000256" key="9">
    <source>
        <dbReference type="ARBA" id="ARBA00022741"/>
    </source>
</evidence>
<evidence type="ECO:0000256" key="10">
    <source>
        <dbReference type="ARBA" id="ARBA00022801"/>
    </source>
</evidence>
<feature type="binding site" evidence="18">
    <location>
        <begin position="149"/>
        <end position="153"/>
    </location>
    <ligand>
        <name>D-ribulose 5-phosphate</name>
        <dbReference type="ChEBI" id="CHEBI:58121"/>
    </ligand>
</feature>
<dbReference type="HAMAP" id="MF_00179">
    <property type="entry name" value="RibA"/>
    <property type="match status" value="1"/>
</dbReference>
<evidence type="ECO:0000256" key="17">
    <source>
        <dbReference type="HAMAP-Rule" id="MF_00179"/>
    </source>
</evidence>
<evidence type="ECO:0000313" key="21">
    <source>
        <dbReference type="Proteomes" id="UP000422837"/>
    </source>
</evidence>
<dbReference type="PANTHER" id="PTHR21327">
    <property type="entry name" value="GTP CYCLOHYDROLASE II-RELATED"/>
    <property type="match status" value="1"/>
</dbReference>
<dbReference type="InterPro" id="IPR000422">
    <property type="entry name" value="DHBP_synthase_RibB"/>
</dbReference>
<feature type="active site" description="Nucleophile" evidence="17">
    <location>
        <position position="335"/>
    </location>
</feature>
<evidence type="ECO:0000256" key="16">
    <source>
        <dbReference type="ARBA" id="ARBA00049295"/>
    </source>
</evidence>
<feature type="binding site" evidence="17">
    <location>
        <position position="277"/>
    </location>
    <ligand>
        <name>GTP</name>
        <dbReference type="ChEBI" id="CHEBI:37565"/>
    </ligand>
</feature>
<feature type="binding site" evidence="17">
    <location>
        <position position="361"/>
    </location>
    <ligand>
        <name>GTP</name>
        <dbReference type="ChEBI" id="CHEBI:37565"/>
    </ligand>
</feature>
<keyword evidence="12 18" id="KW-0460">Magnesium</keyword>
<comment type="catalytic activity">
    <reaction evidence="1 18">
        <text>D-ribulose 5-phosphate = (2S)-2-hydroxy-3-oxobutyl phosphate + formate + H(+)</text>
        <dbReference type="Rhea" id="RHEA:18457"/>
        <dbReference type="ChEBI" id="CHEBI:15378"/>
        <dbReference type="ChEBI" id="CHEBI:15740"/>
        <dbReference type="ChEBI" id="CHEBI:58121"/>
        <dbReference type="ChEBI" id="CHEBI:58830"/>
        <dbReference type="EC" id="4.1.99.12"/>
    </reaction>
</comment>
<dbReference type="InterPro" id="IPR017945">
    <property type="entry name" value="DHBP_synth_RibB-like_a/b_dom"/>
</dbReference>
<evidence type="ECO:0000256" key="3">
    <source>
        <dbReference type="ARBA" id="ARBA00002284"/>
    </source>
</evidence>
<name>A0ABD6Z3F7_ENTCA</name>
<feature type="binding site" evidence="18">
    <location>
        <begin position="37"/>
        <end position="38"/>
    </location>
    <ligand>
        <name>D-ribulose 5-phosphate</name>
        <dbReference type="ChEBI" id="CHEBI:58121"/>
    </ligand>
</feature>
<evidence type="ECO:0000256" key="4">
    <source>
        <dbReference type="ARBA" id="ARBA00004853"/>
    </source>
</evidence>
<comment type="pathway">
    <text evidence="4 17">Cofactor biosynthesis; riboflavin biosynthesis; 5-amino-6-(D-ribitylamino)uracil from GTP: step 1/4.</text>
</comment>
<dbReference type="EC" id="3.5.4.25" evidence="17"/>
<gene>
    <name evidence="18 20" type="primary">ribB</name>
    <name evidence="17" type="synonym">ribA</name>
    <name evidence="20" type="ORF">GFU50_16645</name>
</gene>
<keyword evidence="14 18" id="KW-0464">Manganese</keyword>
<keyword evidence="11 17" id="KW-0862">Zinc</keyword>
<evidence type="ECO:0000256" key="12">
    <source>
        <dbReference type="ARBA" id="ARBA00022842"/>
    </source>
</evidence>
<feature type="binding site" evidence="18">
    <location>
        <position position="152"/>
    </location>
    <ligand>
        <name>Mg(2+)</name>
        <dbReference type="ChEBI" id="CHEBI:18420"/>
        <label>2</label>
    </ligand>
</feature>
<evidence type="ECO:0000256" key="2">
    <source>
        <dbReference type="ARBA" id="ARBA00001936"/>
    </source>
</evidence>
<comment type="cofactor">
    <cofactor evidence="18">
        <name>Mg(2+)</name>
        <dbReference type="ChEBI" id="CHEBI:18420"/>
    </cofactor>
    <cofactor evidence="18">
        <name>Mn(2+)</name>
        <dbReference type="ChEBI" id="CHEBI:29035"/>
    </cofactor>
    <text evidence="18">Binds 2 divalent metal cations per subunit. Magnesium or manganese.</text>
</comment>
<evidence type="ECO:0000259" key="19">
    <source>
        <dbReference type="Pfam" id="PF00925"/>
    </source>
</evidence>
<feature type="binding site" evidence="17">
    <location>
        <position position="321"/>
    </location>
    <ligand>
        <name>GTP</name>
        <dbReference type="ChEBI" id="CHEBI:37565"/>
    </ligand>
</feature>
<dbReference type="InterPro" id="IPR000926">
    <property type="entry name" value="RibA"/>
</dbReference>
<evidence type="ECO:0000256" key="7">
    <source>
        <dbReference type="ARBA" id="ARBA00022619"/>
    </source>
</evidence>
<comment type="catalytic activity">
    <reaction evidence="16 17">
        <text>GTP + 4 H2O = 2,5-diamino-6-hydroxy-4-(5-phosphoribosylamino)-pyrimidine + formate + 2 phosphate + 3 H(+)</text>
        <dbReference type="Rhea" id="RHEA:23704"/>
        <dbReference type="ChEBI" id="CHEBI:15377"/>
        <dbReference type="ChEBI" id="CHEBI:15378"/>
        <dbReference type="ChEBI" id="CHEBI:15740"/>
        <dbReference type="ChEBI" id="CHEBI:37565"/>
        <dbReference type="ChEBI" id="CHEBI:43474"/>
        <dbReference type="ChEBI" id="CHEBI:58614"/>
        <dbReference type="EC" id="3.5.4.25"/>
    </reaction>
</comment>
<dbReference type="GO" id="GO:0003935">
    <property type="term" value="F:GTP cyclohydrolase II activity"/>
    <property type="evidence" value="ECO:0007669"/>
    <property type="project" value="UniProtKB-UniRule"/>
</dbReference>
<sequence length="403" mass="44716">MSNTNENERRQTMHKVEQAVEWLKKGGLVIVADDENRESEGDLIGIAEYATPESVNFMATYGRGLICAPISQAIAEKLALPEMTANNTDAFGTAFTISVDHVTTSTGISAKDRAVTIEKLADPASQAADFYRPGHIFPLTAQPGGVLERRGHTEAAVDLAKLAGSVEAAYICEILNEDGTMARVPELKKLAEKWQLPFLTIDELAEYLRGTTPITVDLPTAYGAFQLTLFEDEFGNEHLLLAKGEIQHTAEPLLLRIHSECLTGDVFSSHRCDCGEQLQEAMRQIEAKGRGAILYLRQEGRGIGLRNKLRAYQLQEQGMDTYEANIALGFAADARHYTFAADVLRSLEVQEIQLMTNNPDKVKELESLGIKVAERVPLEMPAHKENRSYLKTKKEKFHHYLSI</sequence>
<dbReference type="CDD" id="cd00641">
    <property type="entry name" value="GTP_cyclohydro2"/>
    <property type="match status" value="1"/>
</dbReference>
<feature type="binding site" evidence="18">
    <location>
        <position position="42"/>
    </location>
    <ligand>
        <name>D-ribulose 5-phosphate</name>
        <dbReference type="ChEBI" id="CHEBI:58121"/>
    </ligand>
</feature>
<dbReference type="GO" id="GO:0009231">
    <property type="term" value="P:riboflavin biosynthetic process"/>
    <property type="evidence" value="ECO:0007669"/>
    <property type="project" value="UniProtKB-UniRule"/>
</dbReference>
<evidence type="ECO:0000256" key="13">
    <source>
        <dbReference type="ARBA" id="ARBA00023134"/>
    </source>
</evidence>
<dbReference type="Pfam" id="PF00926">
    <property type="entry name" value="DHBP_synthase"/>
    <property type="match status" value="1"/>
</dbReference>
<dbReference type="InterPro" id="IPR036144">
    <property type="entry name" value="RibA-like_sf"/>
</dbReference>
<evidence type="ECO:0000256" key="6">
    <source>
        <dbReference type="ARBA" id="ARBA00005520"/>
    </source>
</evidence>
<comment type="cofactor">
    <cofactor evidence="17">
        <name>Zn(2+)</name>
        <dbReference type="ChEBI" id="CHEBI:29105"/>
    </cofactor>
    <text evidence="17">Binds 1 zinc ion per subunit.</text>
</comment>
<evidence type="ECO:0000256" key="18">
    <source>
        <dbReference type="HAMAP-Rule" id="MF_00180"/>
    </source>
</evidence>
<comment type="similarity">
    <text evidence="6">In the N-terminal section; belongs to the DHBP synthase family.</text>
</comment>
<comment type="similarity">
    <text evidence="17">Belongs to the GTP cyclohydrolase II family.</text>
</comment>
<evidence type="ECO:0000256" key="1">
    <source>
        <dbReference type="ARBA" id="ARBA00000141"/>
    </source>
</evidence>
<comment type="subunit">
    <text evidence="18">Homodimer.</text>
</comment>
<reference evidence="20 21" key="1">
    <citation type="submission" date="2019-11" db="EMBL/GenBank/DDBJ databases">
        <title>Detection and genome characteristic of a blood enterococcus casselifavus isolate from Zhengzhou,china.</title>
        <authorList>
            <person name="Wen P."/>
        </authorList>
    </citation>
    <scope>NUCLEOTIDE SEQUENCE [LARGE SCALE GENOMIC DNA]</scope>
    <source>
        <strain evidence="20 21">EC291</strain>
    </source>
</reference>
<feature type="binding site" evidence="17">
    <location>
        <position position="261"/>
    </location>
    <ligand>
        <name>Zn(2+)</name>
        <dbReference type="ChEBI" id="CHEBI:29105"/>
        <note>catalytic</note>
    </ligand>
</feature>
<feature type="binding site" evidence="17">
    <location>
        <position position="274"/>
    </location>
    <ligand>
        <name>Zn(2+)</name>
        <dbReference type="ChEBI" id="CHEBI:29105"/>
        <note>catalytic</note>
    </ligand>
</feature>
<feature type="domain" description="GTP cyclohydrolase II" evidence="19">
    <location>
        <begin position="215"/>
        <end position="377"/>
    </location>
</feature>
<dbReference type="PIRSF" id="PIRSF001259">
    <property type="entry name" value="RibA"/>
    <property type="match status" value="1"/>
</dbReference>
<evidence type="ECO:0000256" key="14">
    <source>
        <dbReference type="ARBA" id="ARBA00023211"/>
    </source>
</evidence>
<comment type="pathway">
    <text evidence="5 18">Cofactor biosynthesis; riboflavin biosynthesis; 2-hydroxy-3-oxobutyl phosphate from D-ribulose 5-phosphate: step 1/1.</text>
</comment>
<dbReference type="NCBIfam" id="TIGR00506">
    <property type="entry name" value="ribB"/>
    <property type="match status" value="1"/>
</dbReference>
<keyword evidence="8 18" id="KW-0479">Metal-binding</keyword>
<accession>A0ABD6Z3F7</accession>
<dbReference type="GO" id="GO:0030145">
    <property type="term" value="F:manganese ion binding"/>
    <property type="evidence" value="ECO:0007669"/>
    <property type="project" value="UniProtKB-UniRule"/>
</dbReference>
<comment type="function">
    <text evidence="17">Catalyzes the conversion of GTP to 2,5-diamino-6-ribosylamino-4(3H)-pyrimidinone 5'-phosphate (DARP), formate and pyrophosphate.</text>
</comment>